<dbReference type="Proteomes" id="UP000181936">
    <property type="component" value="Chromosome"/>
</dbReference>
<dbReference type="Pfam" id="PF07261">
    <property type="entry name" value="DnaB_2"/>
    <property type="match status" value="1"/>
</dbReference>
<feature type="domain" description="Replicative helicase loading/DNA remodeling protein DnaB N-terminal winged helix" evidence="4">
    <location>
        <begin position="11"/>
        <end position="197"/>
    </location>
</feature>
<comment type="similarity">
    <text evidence="1">Belongs to the DnaB/DnaD family.</text>
</comment>
<accession>A0A1L3MXA2</accession>
<feature type="region of interest" description="Disordered" evidence="2">
    <location>
        <begin position="404"/>
        <end position="463"/>
    </location>
</feature>
<protein>
    <submittedName>
        <fullName evidence="5">Replication initiation and membrane attachment protein</fullName>
    </submittedName>
</protein>
<organism evidence="5 6">
    <name type="scientific">Bacillus weihaiensis</name>
    <dbReference type="NCBI Taxonomy" id="1547283"/>
    <lineage>
        <taxon>Bacteria</taxon>
        <taxon>Bacillati</taxon>
        <taxon>Bacillota</taxon>
        <taxon>Bacilli</taxon>
        <taxon>Bacillales</taxon>
        <taxon>Bacillaceae</taxon>
        <taxon>Bacillus</taxon>
    </lineage>
</organism>
<keyword evidence="6" id="KW-1185">Reference proteome</keyword>
<gene>
    <name evidence="5" type="ORF">A9C19_04850</name>
</gene>
<dbReference type="STRING" id="1547283.A9C19_04850"/>
<sequence>MEHHWKEILAIDRYRVKSRSVLQDLDRKILTLLYQPLIGSRSFSLYMTLWGELEQARLWSIEKTHHSLMTIMQMNLRDMYVERIKLEGLGLLKTYMVNIDDSRKYVYELQAPLRPNEFFQDGVLNVYLYNRVGKNTFLQLKQFFSDDQMEEELLEVSKSFDDVFNSGQSADMIAKVNDETITDLRLGDSREYMQTDNSGELVLSDDVFDFDLFLSGLSQAIIPLKSITPSVKEVIKKLSYLYGINAIDMKNVVMNSIDQDEHIDIELLRKAARDWYQFQHGDRLPELVDKKQPTPLLSKVNKQNPTKEDQLITQLESISPRQFLMDVSGGVAPGMNDLKIIEDVMLNQKLQPGVVNVLIYYVMLKTDMKLTKGYVDKIASHWTRKEIKTVKAAMELAKEEHRQYQQWAEEKTTKKQKSYKKSPVRKELLPDWLSEDQEEKGNAKEGTKEPSKETDIESEQFEAEKQKLLERIQRYKDKNKE</sequence>
<dbReference type="KEGG" id="bwh:A9C19_04850"/>
<reference evidence="5 6" key="1">
    <citation type="journal article" date="2016" name="Sci. Rep.">
        <title>Complete genome sequence and transcriptomic analysis of a novel marine strain Bacillus weihaiensis reveals the mechanism of brown algae degradation.</title>
        <authorList>
            <person name="Zhu Y."/>
            <person name="Chen P."/>
            <person name="Bao Y."/>
            <person name="Men Y."/>
            <person name="Zeng Y."/>
            <person name="Yang J."/>
            <person name="Sun J."/>
            <person name="Sun Y."/>
        </authorList>
    </citation>
    <scope>NUCLEOTIDE SEQUENCE [LARGE SCALE GENOMIC DNA]</scope>
    <source>
        <strain evidence="5 6">Alg07</strain>
    </source>
</reference>
<dbReference type="Pfam" id="PF25888">
    <property type="entry name" value="WHD_DnaB"/>
    <property type="match status" value="1"/>
</dbReference>
<feature type="compositionally biased region" description="Basic and acidic residues" evidence="2">
    <location>
        <begin position="439"/>
        <end position="455"/>
    </location>
</feature>
<dbReference type="EMBL" id="CP016020">
    <property type="protein sequence ID" value="APH06962.1"/>
    <property type="molecule type" value="Genomic_DNA"/>
</dbReference>
<dbReference type="AlphaFoldDB" id="A0A1L3MXA2"/>
<feature type="domain" description="DnaB/C C-terminal" evidence="3">
    <location>
        <begin position="337"/>
        <end position="395"/>
    </location>
</feature>
<dbReference type="OrthoDB" id="2082007at2"/>
<feature type="compositionally biased region" description="Basic residues" evidence="2">
    <location>
        <begin position="414"/>
        <end position="423"/>
    </location>
</feature>
<evidence type="ECO:0000313" key="6">
    <source>
        <dbReference type="Proteomes" id="UP000181936"/>
    </source>
</evidence>
<evidence type="ECO:0000256" key="2">
    <source>
        <dbReference type="SAM" id="MobiDB-lite"/>
    </source>
</evidence>
<evidence type="ECO:0000313" key="5">
    <source>
        <dbReference type="EMBL" id="APH06962.1"/>
    </source>
</evidence>
<evidence type="ECO:0000259" key="4">
    <source>
        <dbReference type="Pfam" id="PF25888"/>
    </source>
</evidence>
<feature type="compositionally biased region" description="Basic and acidic residues" evidence="2">
    <location>
        <begin position="404"/>
        <end position="413"/>
    </location>
</feature>
<name>A0A1L3MXA2_9BACI</name>
<proteinExistence type="inferred from homology"/>
<evidence type="ECO:0000259" key="3">
    <source>
        <dbReference type="Pfam" id="PF07261"/>
    </source>
</evidence>
<dbReference type="InterPro" id="IPR058660">
    <property type="entry name" value="WHD_DnaB"/>
</dbReference>
<evidence type="ECO:0000256" key="1">
    <source>
        <dbReference type="ARBA" id="ARBA00093462"/>
    </source>
</evidence>
<dbReference type="InterPro" id="IPR006343">
    <property type="entry name" value="DnaB/C_C"/>
</dbReference>
<dbReference type="RefSeq" id="WP_072581748.1">
    <property type="nucleotide sequence ID" value="NZ_CP016020.1"/>
</dbReference>